<dbReference type="EMBL" id="GBHO01018722">
    <property type="protein sequence ID" value="JAG24882.1"/>
    <property type="molecule type" value="Transcribed_RNA"/>
</dbReference>
<feature type="region of interest" description="Disordered" evidence="1">
    <location>
        <begin position="1"/>
        <end position="38"/>
    </location>
</feature>
<feature type="compositionally biased region" description="Polar residues" evidence="1">
    <location>
        <begin position="13"/>
        <end position="31"/>
    </location>
</feature>
<feature type="region of interest" description="Disordered" evidence="1">
    <location>
        <begin position="83"/>
        <end position="111"/>
    </location>
</feature>
<sequence>MMLSAHNFDDGINGSTNSSRKSNTIRNTSGDGCTAPNVLMSKYTNHTSQTIGEVVDLRRKVETMQAGLQQKESEMNVLLELLHKTQSTSRPASVQTGSSDSNNSGDGVVSL</sequence>
<dbReference type="AlphaFoldDB" id="A0A0A9XVQ3"/>
<reference evidence="2" key="1">
    <citation type="journal article" date="2014" name="PLoS ONE">
        <title>Transcriptome-Based Identification of ABC Transporters in the Western Tarnished Plant Bug Lygus hesperus.</title>
        <authorList>
            <person name="Hull J.J."/>
            <person name="Chaney K."/>
            <person name="Geib S.M."/>
            <person name="Fabrick J.A."/>
            <person name="Brent C.S."/>
            <person name="Walsh D."/>
            <person name="Lavine L.C."/>
        </authorList>
    </citation>
    <scope>NUCLEOTIDE SEQUENCE</scope>
</reference>
<reference evidence="2" key="2">
    <citation type="submission" date="2014-07" db="EMBL/GenBank/DDBJ databases">
        <authorList>
            <person name="Hull J."/>
        </authorList>
    </citation>
    <scope>NUCLEOTIDE SEQUENCE</scope>
</reference>
<dbReference type="EMBL" id="GDHC01010848">
    <property type="protein sequence ID" value="JAQ07781.1"/>
    <property type="molecule type" value="Transcribed_RNA"/>
</dbReference>
<protein>
    <submittedName>
        <fullName evidence="2">Mitochondrial escape protein 2</fullName>
    </submittedName>
</protein>
<reference evidence="3" key="3">
    <citation type="journal article" date="2016" name="Gigascience">
        <title>De novo construction of an expanded transcriptome assembly for the western tarnished plant bug, Lygus hesperus.</title>
        <authorList>
            <person name="Tassone E.E."/>
            <person name="Geib S.M."/>
            <person name="Hall B."/>
            <person name="Fabrick J.A."/>
            <person name="Brent C.S."/>
            <person name="Hull J.J."/>
        </authorList>
    </citation>
    <scope>NUCLEOTIDE SEQUENCE</scope>
</reference>
<feature type="compositionally biased region" description="Low complexity" evidence="1">
    <location>
        <begin position="97"/>
        <end position="111"/>
    </location>
</feature>
<evidence type="ECO:0000313" key="3">
    <source>
        <dbReference type="EMBL" id="JAQ07781.1"/>
    </source>
</evidence>
<name>A0A0A9XVQ3_LYGHE</name>
<feature type="compositionally biased region" description="Polar residues" evidence="1">
    <location>
        <begin position="84"/>
        <end position="96"/>
    </location>
</feature>
<gene>
    <name evidence="2" type="primary">YME2</name>
    <name evidence="2" type="ORF">CM83_7322</name>
    <name evidence="3" type="ORF">g.96190</name>
</gene>
<proteinExistence type="predicted"/>
<evidence type="ECO:0000256" key="1">
    <source>
        <dbReference type="SAM" id="MobiDB-lite"/>
    </source>
</evidence>
<accession>A0A0A9XVQ3</accession>
<evidence type="ECO:0000313" key="2">
    <source>
        <dbReference type="EMBL" id="JAG24882.1"/>
    </source>
</evidence>
<organism evidence="2">
    <name type="scientific">Lygus hesperus</name>
    <name type="common">Western plant bug</name>
    <dbReference type="NCBI Taxonomy" id="30085"/>
    <lineage>
        <taxon>Eukaryota</taxon>
        <taxon>Metazoa</taxon>
        <taxon>Ecdysozoa</taxon>
        <taxon>Arthropoda</taxon>
        <taxon>Hexapoda</taxon>
        <taxon>Insecta</taxon>
        <taxon>Pterygota</taxon>
        <taxon>Neoptera</taxon>
        <taxon>Paraneoptera</taxon>
        <taxon>Hemiptera</taxon>
        <taxon>Heteroptera</taxon>
        <taxon>Panheteroptera</taxon>
        <taxon>Cimicomorpha</taxon>
        <taxon>Miridae</taxon>
        <taxon>Mirini</taxon>
        <taxon>Lygus</taxon>
    </lineage>
</organism>